<feature type="coiled-coil region" evidence="1">
    <location>
        <begin position="489"/>
        <end position="541"/>
    </location>
</feature>
<accession>A0A1V5ZNE1</accession>
<keyword evidence="1" id="KW-0175">Coiled coil</keyword>
<reference evidence="3" key="1">
    <citation type="submission" date="2017-02" db="EMBL/GenBank/DDBJ databases">
        <title>Delving into the versatile metabolic prowess of the omnipresent phylum Bacteroidetes.</title>
        <authorList>
            <person name="Nobu M.K."/>
            <person name="Mei R."/>
            <person name="Narihiro T."/>
            <person name="Kuroda K."/>
            <person name="Liu W.-T."/>
        </authorList>
    </citation>
    <scope>NUCLEOTIDE SEQUENCE</scope>
    <source>
        <strain evidence="3">ADurb.Bin160</strain>
    </source>
</reference>
<feature type="coiled-coil region" evidence="1">
    <location>
        <begin position="424"/>
        <end position="451"/>
    </location>
</feature>
<feature type="coiled-coil region" evidence="1">
    <location>
        <begin position="175"/>
        <end position="288"/>
    </location>
</feature>
<dbReference type="EMBL" id="MWDB01000014">
    <property type="protein sequence ID" value="OQB41562.1"/>
    <property type="molecule type" value="Genomic_DNA"/>
</dbReference>
<dbReference type="Pfam" id="PF13476">
    <property type="entry name" value="AAA_23"/>
    <property type="match status" value="1"/>
</dbReference>
<sequence>MYDQLKKIKFEKLGVSNYCLFQDEIILDFKDNSIVVIYGANGKGKTSLFDAIPYTLYGVTSKGQKGPDVVNNIIGKNCHTWLNFKIDDVPYKIDRFYEHSKYKNDVHFYRGNELVKRGHNEVRQEIEKLLIPQKLFSNTIFFSQKIKTFFTDLNDSDQKEIFRKVLGLDEYELYKNECDNQLKLSENKIDTIKNKISICENILKDSEENIEKISLKKELFYNNKKERISEIENIIFSLKNKIQELEKEETKLDVEKTISYIQLANSEIEKTEREISILENKVFEFNSRIDEQKKSKKLEIENVASIRKIDLEKEKNINLNIIKEKYSRKTKEKSEKFERILKTHLGPKNAEILILNNKIETLTREKEKIENSIKKEGSICPECKQIISGEIIEKFKQDIQNIINNINDNILKKSKIKKKISIISEFLENTKNKISQEIEKQEYEIQEFSNEFDKKFLEIDERKKELYEKINEMIDKQKNEFTEKIFLEKKNLDEKKEEIKNKNMKYKKIYSDQIEPLKRDLENKRLELKLKINELEKTKTEEFDDSIIETFVQKKYKIGSDLKLFEESLDKGFKKFKILSFWKQGFSSSGIPSMLIDEAIPFMNERISEYLYEISNGRYIVSFDTLKATKKGEFKDKISVNVYDSYTQADTRNKLSGGQIRLIDISTILTLYDLQENYQNTSFNLFVMDEIFDAVDEENISSVCRVLKKISETKSIYIITHKHLDQIPADEILSF</sequence>
<dbReference type="GO" id="GO:0016887">
    <property type="term" value="F:ATP hydrolysis activity"/>
    <property type="evidence" value="ECO:0007669"/>
    <property type="project" value="InterPro"/>
</dbReference>
<dbReference type="Proteomes" id="UP000485621">
    <property type="component" value="Unassembled WGS sequence"/>
</dbReference>
<dbReference type="GO" id="GO:0006302">
    <property type="term" value="P:double-strand break repair"/>
    <property type="evidence" value="ECO:0007669"/>
    <property type="project" value="InterPro"/>
</dbReference>
<comment type="caution">
    <text evidence="3">The sequence shown here is derived from an EMBL/GenBank/DDBJ whole genome shotgun (WGS) entry which is preliminary data.</text>
</comment>
<protein>
    <submittedName>
        <fullName evidence="3">Putative DNA double-strand break repair Rad50 ATPase</fullName>
    </submittedName>
</protein>
<evidence type="ECO:0000313" key="3">
    <source>
        <dbReference type="EMBL" id="OQB41562.1"/>
    </source>
</evidence>
<evidence type="ECO:0000256" key="1">
    <source>
        <dbReference type="SAM" id="Coils"/>
    </source>
</evidence>
<proteinExistence type="predicted"/>
<name>A0A1V5ZNE1_9BACT</name>
<dbReference type="PANTHER" id="PTHR32114">
    <property type="entry name" value="ABC TRANSPORTER ABCH.3"/>
    <property type="match status" value="1"/>
</dbReference>
<dbReference type="InterPro" id="IPR027417">
    <property type="entry name" value="P-loop_NTPase"/>
</dbReference>
<dbReference type="SUPFAM" id="SSF52540">
    <property type="entry name" value="P-loop containing nucleoside triphosphate hydrolases"/>
    <property type="match status" value="1"/>
</dbReference>
<dbReference type="Gene3D" id="3.40.50.300">
    <property type="entry name" value="P-loop containing nucleotide triphosphate hydrolases"/>
    <property type="match status" value="2"/>
</dbReference>
<evidence type="ECO:0000259" key="2">
    <source>
        <dbReference type="Pfam" id="PF13476"/>
    </source>
</evidence>
<gene>
    <name evidence="3" type="ORF">BWY04_00742</name>
</gene>
<feature type="domain" description="Rad50/SbcC-type AAA" evidence="2">
    <location>
        <begin position="13"/>
        <end position="201"/>
    </location>
</feature>
<dbReference type="AlphaFoldDB" id="A0A1V5ZNE1"/>
<dbReference type="InterPro" id="IPR038729">
    <property type="entry name" value="Rad50/SbcC_AAA"/>
</dbReference>
<dbReference type="PANTHER" id="PTHR32114:SF2">
    <property type="entry name" value="ABC TRANSPORTER ABCH.3"/>
    <property type="match status" value="1"/>
</dbReference>
<organism evidence="3">
    <name type="scientific">candidate division CPR1 bacterium ADurb.Bin160</name>
    <dbReference type="NCBI Taxonomy" id="1852826"/>
    <lineage>
        <taxon>Bacteria</taxon>
        <taxon>candidate division CPR1</taxon>
    </lineage>
</organism>